<evidence type="ECO:0000256" key="2">
    <source>
        <dbReference type="ARBA" id="ARBA00022649"/>
    </source>
</evidence>
<dbReference type="SUPFAM" id="SSF50118">
    <property type="entry name" value="Cell growth inhibitor/plasmid maintenance toxic component"/>
    <property type="match status" value="1"/>
</dbReference>
<dbReference type="AlphaFoldDB" id="A0A1H5PGE1"/>
<keyword evidence="2" id="KW-1277">Toxin-antitoxin system</keyword>
<gene>
    <name evidence="3" type="ORF">SAMN04488561_4323</name>
</gene>
<organism evidence="3 4">
    <name type="scientific">Jiangella alba</name>
    <dbReference type="NCBI Taxonomy" id="561176"/>
    <lineage>
        <taxon>Bacteria</taxon>
        <taxon>Bacillati</taxon>
        <taxon>Actinomycetota</taxon>
        <taxon>Actinomycetes</taxon>
        <taxon>Jiangellales</taxon>
        <taxon>Jiangellaceae</taxon>
        <taxon>Jiangella</taxon>
    </lineage>
</organism>
<dbReference type="GO" id="GO:0003677">
    <property type="term" value="F:DNA binding"/>
    <property type="evidence" value="ECO:0007669"/>
    <property type="project" value="InterPro"/>
</dbReference>
<sequence>MSGWPPARGEIWDADIVEAGVLPAVVLSAADLNQRLGDLTVVVITGTPGPAVTHVPLNNPGLTGSQPFYADATYLRPVTKEQFIERRGLCSKDELMRIGSLVRVYLEL</sequence>
<reference evidence="4" key="1">
    <citation type="submission" date="2016-10" db="EMBL/GenBank/DDBJ databases">
        <authorList>
            <person name="Varghese N."/>
            <person name="Submissions S."/>
        </authorList>
    </citation>
    <scope>NUCLEOTIDE SEQUENCE [LARGE SCALE GENOMIC DNA]</scope>
    <source>
        <strain evidence="4">DSM 45237</strain>
    </source>
</reference>
<evidence type="ECO:0000256" key="1">
    <source>
        <dbReference type="ARBA" id="ARBA00007521"/>
    </source>
</evidence>
<dbReference type="OrthoDB" id="4551024at2"/>
<evidence type="ECO:0000313" key="3">
    <source>
        <dbReference type="EMBL" id="SEF12992.1"/>
    </source>
</evidence>
<dbReference type="EMBL" id="FNUC01000004">
    <property type="protein sequence ID" value="SEF12992.1"/>
    <property type="molecule type" value="Genomic_DNA"/>
</dbReference>
<name>A0A1H5PGE1_9ACTN</name>
<dbReference type="STRING" id="561176.SAMN04488561_4323"/>
<protein>
    <submittedName>
        <fullName evidence="3">mRNA interferase MazF</fullName>
    </submittedName>
</protein>
<dbReference type="Pfam" id="PF02452">
    <property type="entry name" value="PemK_toxin"/>
    <property type="match status" value="1"/>
</dbReference>
<accession>A0A1H5PGE1</accession>
<keyword evidence="4" id="KW-1185">Reference proteome</keyword>
<dbReference type="RefSeq" id="WP_069110043.1">
    <property type="nucleotide sequence ID" value="NZ_FNUC01000004.1"/>
</dbReference>
<proteinExistence type="inferred from homology"/>
<dbReference type="InterPro" id="IPR003477">
    <property type="entry name" value="PemK-like"/>
</dbReference>
<evidence type="ECO:0000313" key="4">
    <source>
        <dbReference type="Proteomes" id="UP000181980"/>
    </source>
</evidence>
<comment type="similarity">
    <text evidence="1">Belongs to the PemK/MazF family.</text>
</comment>
<dbReference type="Proteomes" id="UP000181980">
    <property type="component" value="Unassembled WGS sequence"/>
</dbReference>
<dbReference type="InterPro" id="IPR011067">
    <property type="entry name" value="Plasmid_toxin/cell-grow_inhib"/>
</dbReference>
<dbReference type="Gene3D" id="2.30.30.110">
    <property type="match status" value="1"/>
</dbReference>